<dbReference type="OrthoDB" id="312142at2157"/>
<dbReference type="InterPro" id="IPR050266">
    <property type="entry name" value="AB_hydrolase_sf"/>
</dbReference>
<protein>
    <submittedName>
        <fullName evidence="4">Alpha/beta fold hydrolase</fullName>
    </submittedName>
</protein>
<accession>A0A5N5UHX6</accession>
<dbReference type="Proteomes" id="UP000326207">
    <property type="component" value="Unassembled WGS sequence"/>
</dbReference>
<evidence type="ECO:0000313" key="3">
    <source>
        <dbReference type="EMBL" id="KAB7513437.1"/>
    </source>
</evidence>
<dbReference type="PANTHER" id="PTHR43798">
    <property type="entry name" value="MONOACYLGLYCEROL LIPASE"/>
    <property type="match status" value="1"/>
</dbReference>
<dbReference type="EMBL" id="QMDY01000005">
    <property type="protein sequence ID" value="KAB7517420.1"/>
    <property type="molecule type" value="Genomic_DNA"/>
</dbReference>
<organism evidence="4 6">
    <name type="scientific">Halosegnis rubeus</name>
    <dbReference type="NCBI Taxonomy" id="2212850"/>
    <lineage>
        <taxon>Archaea</taxon>
        <taxon>Methanobacteriati</taxon>
        <taxon>Methanobacteriota</taxon>
        <taxon>Stenosarchaea group</taxon>
        <taxon>Halobacteria</taxon>
        <taxon>Halobacteriales</taxon>
        <taxon>Natronomonadaceae</taxon>
        <taxon>Halosegnis</taxon>
    </lineage>
</organism>
<dbReference type="Pfam" id="PF12697">
    <property type="entry name" value="Abhydrolase_6"/>
    <property type="match status" value="1"/>
</dbReference>
<keyword evidence="1 4" id="KW-0378">Hydrolase</keyword>
<dbReference type="PRINTS" id="PR00111">
    <property type="entry name" value="ABHYDROLASE"/>
</dbReference>
<dbReference type="GO" id="GO:0016787">
    <property type="term" value="F:hydrolase activity"/>
    <property type="evidence" value="ECO:0007669"/>
    <property type="project" value="UniProtKB-KW"/>
</dbReference>
<evidence type="ECO:0000313" key="5">
    <source>
        <dbReference type="EMBL" id="KAB7518347.1"/>
    </source>
</evidence>
<evidence type="ECO:0000259" key="2">
    <source>
        <dbReference type="Pfam" id="PF12697"/>
    </source>
</evidence>
<dbReference type="AlphaFoldDB" id="A0A5N5UG33"/>
<evidence type="ECO:0000313" key="4">
    <source>
        <dbReference type="EMBL" id="KAB7517420.1"/>
    </source>
</evidence>
<gene>
    <name evidence="3" type="ORF">DM867_10690</name>
    <name evidence="5" type="ORF">DMP03_03045</name>
    <name evidence="4" type="ORF">DP108_10435</name>
</gene>
<accession>A0A5N5U4P9</accession>
<dbReference type="Proteomes" id="UP000326302">
    <property type="component" value="Unassembled WGS sequence"/>
</dbReference>
<sequence>METVTHAGREVAYRRTGDGDSPVLYVHGAGGDHRLWVEQYAPNGVGPAVALDLTGHGESDDADLDSGTETLDAYARDVLAVASETGAATLVGNSMGGAVALWAVLEHGFDPEALVLCGTGAKLAVGDELLSMFDGEFDAALETLAAPNLLFHDPDGGVVARTTAAFHETGQAVTTRDFRTCDTFDVRDRLDEVDVPALAITGEHDGMTPPSFTEYLGRELPDCEVTLIDDCAHLSMLERPVVWNERVRTFLGKELHRVPDS</sequence>
<dbReference type="PANTHER" id="PTHR43798:SF31">
    <property type="entry name" value="AB HYDROLASE SUPERFAMILY PROTEIN YCLE"/>
    <property type="match status" value="1"/>
</dbReference>
<accession>A0A5N5UG33</accession>
<dbReference type="InterPro" id="IPR000073">
    <property type="entry name" value="AB_hydrolase_1"/>
</dbReference>
<dbReference type="EMBL" id="QKKZ01000004">
    <property type="protein sequence ID" value="KAB7513437.1"/>
    <property type="molecule type" value="Genomic_DNA"/>
</dbReference>
<dbReference type="InterPro" id="IPR029058">
    <property type="entry name" value="AB_hydrolase_fold"/>
</dbReference>
<dbReference type="RefSeq" id="WP_152119239.1">
    <property type="nucleotide sequence ID" value="NZ_QJOW01000001.1"/>
</dbReference>
<reference evidence="6 7" key="1">
    <citation type="submission" date="2019-10" db="EMBL/GenBank/DDBJ databases">
        <title>Unraveling microbial dark matter from salterns through culturing: the case of the genus Halosegnis.</title>
        <authorList>
            <person name="Duran-Viseras A."/>
            <person name="Andrei A.-S."/>
            <person name="Vera-Gargallo B."/>
            <person name="Ghai R."/>
            <person name="Sanchez-Porro C."/>
            <person name="Ventosa A."/>
        </authorList>
    </citation>
    <scope>NUCLEOTIDE SEQUENCE [LARGE SCALE GENOMIC DNA]</scope>
    <source>
        <strain evidence="5 7">F17-44</strain>
        <strain evidence="3 8">F18-79</strain>
        <strain evidence="4 6">F19-13</strain>
    </source>
</reference>
<comment type="caution">
    <text evidence="4">The sequence shown here is derived from an EMBL/GenBank/DDBJ whole genome shotgun (WGS) entry which is preliminary data.</text>
</comment>
<proteinExistence type="predicted"/>
<dbReference type="EMBL" id="QJOW01000001">
    <property type="protein sequence ID" value="KAB7518347.1"/>
    <property type="molecule type" value="Genomic_DNA"/>
</dbReference>
<dbReference type="Proteomes" id="UP000326865">
    <property type="component" value="Unassembled WGS sequence"/>
</dbReference>
<evidence type="ECO:0000313" key="7">
    <source>
        <dbReference type="Proteomes" id="UP000326302"/>
    </source>
</evidence>
<dbReference type="Gene3D" id="3.40.50.1820">
    <property type="entry name" value="alpha/beta hydrolase"/>
    <property type="match status" value="1"/>
</dbReference>
<dbReference type="GO" id="GO:0016020">
    <property type="term" value="C:membrane"/>
    <property type="evidence" value="ECO:0007669"/>
    <property type="project" value="TreeGrafter"/>
</dbReference>
<evidence type="ECO:0000313" key="6">
    <source>
        <dbReference type="Proteomes" id="UP000326207"/>
    </source>
</evidence>
<keyword evidence="8" id="KW-1185">Reference proteome</keyword>
<dbReference type="SUPFAM" id="SSF53474">
    <property type="entry name" value="alpha/beta-Hydrolases"/>
    <property type="match status" value="1"/>
</dbReference>
<evidence type="ECO:0000256" key="1">
    <source>
        <dbReference type="ARBA" id="ARBA00022801"/>
    </source>
</evidence>
<feature type="domain" description="AB hydrolase-1" evidence="2">
    <location>
        <begin position="23"/>
        <end position="242"/>
    </location>
</feature>
<name>A0A5N5UG33_9EURY</name>
<evidence type="ECO:0000313" key="8">
    <source>
        <dbReference type="Proteomes" id="UP000326865"/>
    </source>
</evidence>